<evidence type="ECO:0000256" key="6">
    <source>
        <dbReference type="SAM" id="Phobius"/>
    </source>
</evidence>
<feature type="transmembrane region" description="Helical" evidence="6">
    <location>
        <begin position="74"/>
        <end position="92"/>
    </location>
</feature>
<accession>A0AAN9B7Q9</accession>
<reference evidence="8 9" key="1">
    <citation type="submission" date="2024-02" db="EMBL/GenBank/DDBJ databases">
        <title>Chromosome-scale genome assembly of the rough periwinkle Littorina saxatilis.</title>
        <authorList>
            <person name="De Jode A."/>
            <person name="Faria R."/>
            <person name="Formenti G."/>
            <person name="Sims Y."/>
            <person name="Smith T.P."/>
            <person name="Tracey A."/>
            <person name="Wood J.M.D."/>
            <person name="Zagrodzka Z.B."/>
            <person name="Johannesson K."/>
            <person name="Butlin R.K."/>
            <person name="Leder E.H."/>
        </authorList>
    </citation>
    <scope>NUCLEOTIDE SEQUENCE [LARGE SCALE GENOMIC DNA]</scope>
    <source>
        <strain evidence="8">Snail1</strain>
        <tissue evidence="8">Muscle</tissue>
    </source>
</reference>
<organism evidence="8 9">
    <name type="scientific">Littorina saxatilis</name>
    <dbReference type="NCBI Taxonomy" id="31220"/>
    <lineage>
        <taxon>Eukaryota</taxon>
        <taxon>Metazoa</taxon>
        <taxon>Spiralia</taxon>
        <taxon>Lophotrochozoa</taxon>
        <taxon>Mollusca</taxon>
        <taxon>Gastropoda</taxon>
        <taxon>Caenogastropoda</taxon>
        <taxon>Littorinimorpha</taxon>
        <taxon>Littorinoidea</taxon>
        <taxon>Littorinidae</taxon>
        <taxon>Littorina</taxon>
    </lineage>
</organism>
<feature type="transmembrane region" description="Helical" evidence="6">
    <location>
        <begin position="686"/>
        <end position="709"/>
    </location>
</feature>
<feature type="region of interest" description="Disordered" evidence="5">
    <location>
        <begin position="363"/>
        <end position="445"/>
    </location>
</feature>
<sequence length="756" mass="82674">MGSWTVYHPAVFILTFSSYALFHMVRKTLSFVKASMVSEWTPTQSPTAGPDLSRPQQTWTRASLFEDGDSAEEFLGVLNATFLFLYALGLYVSGVLADRLDLRLLLGAGMLLSALVIFIFGPVLQWTGGSSQPAYLALMVVNGLLQSTGWPCVVAVMGNWFGKNSRGFVLGLWSASPSIGSILGALMVSAVVDYGYEYSFLLTSSVLFAGGLVVLFGMVSSPREVGLPMPDEEDEESVDELELDVDGSGSVSKPHAAHRRKSVPNFLFIPGWGDFQDQPARRNSAKNSDVKDDEPPRRKSLPHDFFGSSRDVNQASGSNWKEKTTALRRHSVVANAPTKGLHPAMARKMSIDTIALLKLNTKKKQTDITTGQDNQAFDASSYGSDTVSNADENESRGVRNRRRYSQHTSDHKNRYQHKNVNEDTSQEDETRMSRHHGAKEELPEKDFVNERFGKMASTTKYSGNTDFGKVESTTVDLETGNSASVGSAISKREISNHIRDPALIEQQTTDFGARTNHEAQDNLSTPEKSENINTYTKPRPKAINFFKALLLPGVIPYSLAYASLKMVNYVFFFWLPFYLSSAYGWPQSKADELSVWYDVGGVLGGTVCGFLGNHFQKRALVMGPMLFLGIPMLYVYGTLPAGSHQVVNAAMLVVLGALIGGVSNIISAAISADLGRQDAIRGNMEALSTVAGIIEGTGTLGAALGQVAVPYLNTGYGWRSVFYFMMAAVSVTVLNIMPIVVAEVKEVLQKRRQNEV</sequence>
<feature type="transmembrane region" description="Helical" evidence="6">
    <location>
        <begin position="619"/>
        <end position="637"/>
    </location>
</feature>
<keyword evidence="9" id="KW-1185">Reference proteome</keyword>
<dbReference type="InterPro" id="IPR020846">
    <property type="entry name" value="MFS_dom"/>
</dbReference>
<feature type="transmembrane region" description="Helical" evidence="6">
    <location>
        <begin position="104"/>
        <end position="123"/>
    </location>
</feature>
<evidence type="ECO:0000256" key="4">
    <source>
        <dbReference type="ARBA" id="ARBA00023136"/>
    </source>
</evidence>
<feature type="transmembrane region" description="Helical" evidence="6">
    <location>
        <begin position="649"/>
        <end position="674"/>
    </location>
</feature>
<evidence type="ECO:0000256" key="3">
    <source>
        <dbReference type="ARBA" id="ARBA00022989"/>
    </source>
</evidence>
<dbReference type="SUPFAM" id="SSF103473">
    <property type="entry name" value="MFS general substrate transporter"/>
    <property type="match status" value="1"/>
</dbReference>
<feature type="transmembrane region" description="Helical" evidence="6">
    <location>
        <begin position="168"/>
        <end position="192"/>
    </location>
</feature>
<evidence type="ECO:0000313" key="9">
    <source>
        <dbReference type="Proteomes" id="UP001374579"/>
    </source>
</evidence>
<dbReference type="AlphaFoldDB" id="A0AAN9B7Q9"/>
<feature type="compositionally biased region" description="Acidic residues" evidence="5">
    <location>
        <begin position="230"/>
        <end position="245"/>
    </location>
</feature>
<feature type="transmembrane region" description="Helical" evidence="6">
    <location>
        <begin position="198"/>
        <end position="219"/>
    </location>
</feature>
<dbReference type="PROSITE" id="PS50850">
    <property type="entry name" value="MFS"/>
    <property type="match status" value="1"/>
</dbReference>
<protein>
    <recommendedName>
        <fullName evidence="7">Major facilitator superfamily (MFS) profile domain-containing protein</fullName>
    </recommendedName>
</protein>
<feature type="transmembrane region" description="Helical" evidence="6">
    <location>
        <begin position="549"/>
        <end position="575"/>
    </location>
</feature>
<dbReference type="GO" id="GO:0005789">
    <property type="term" value="C:endoplasmic reticulum membrane"/>
    <property type="evidence" value="ECO:0007669"/>
    <property type="project" value="TreeGrafter"/>
</dbReference>
<dbReference type="Pfam" id="PF07690">
    <property type="entry name" value="MFS_1"/>
    <property type="match status" value="1"/>
</dbReference>
<proteinExistence type="predicted"/>
<feature type="domain" description="Major facilitator superfamily (MFS) profile" evidence="7">
    <location>
        <begin position="11"/>
        <end position="745"/>
    </location>
</feature>
<comment type="subcellular location">
    <subcellularLocation>
        <location evidence="1">Membrane</location>
        <topology evidence="1">Multi-pass membrane protein</topology>
    </subcellularLocation>
</comment>
<evidence type="ECO:0000259" key="7">
    <source>
        <dbReference type="PROSITE" id="PS50850"/>
    </source>
</evidence>
<dbReference type="InterPro" id="IPR036259">
    <property type="entry name" value="MFS_trans_sf"/>
</dbReference>
<name>A0AAN9B7Q9_9CAEN</name>
<dbReference type="EMBL" id="JBAMIC010000011">
    <property type="protein sequence ID" value="KAK7100432.1"/>
    <property type="molecule type" value="Genomic_DNA"/>
</dbReference>
<dbReference type="GO" id="GO:0022857">
    <property type="term" value="F:transmembrane transporter activity"/>
    <property type="evidence" value="ECO:0007669"/>
    <property type="project" value="InterPro"/>
</dbReference>
<gene>
    <name evidence="8" type="ORF">V1264_023392</name>
</gene>
<keyword evidence="2 6" id="KW-0812">Transmembrane</keyword>
<dbReference type="InterPro" id="IPR011701">
    <property type="entry name" value="MFS"/>
</dbReference>
<dbReference type="Gene3D" id="1.20.1250.20">
    <property type="entry name" value="MFS general substrate transporter like domains"/>
    <property type="match status" value="2"/>
</dbReference>
<comment type="caution">
    <text evidence="8">The sequence shown here is derived from an EMBL/GenBank/DDBJ whole genome shotgun (WGS) entry which is preliminary data.</text>
</comment>
<feature type="compositionally biased region" description="Basic and acidic residues" evidence="5">
    <location>
        <begin position="428"/>
        <end position="445"/>
    </location>
</feature>
<feature type="region of interest" description="Disordered" evidence="5">
    <location>
        <begin position="277"/>
        <end position="319"/>
    </location>
</feature>
<keyword evidence="4 6" id="KW-0472">Membrane</keyword>
<feature type="transmembrane region" description="Helical" evidence="6">
    <location>
        <begin position="135"/>
        <end position="156"/>
    </location>
</feature>
<feature type="transmembrane region" description="Helical" evidence="6">
    <location>
        <begin position="595"/>
        <end position="612"/>
    </location>
</feature>
<evidence type="ECO:0000256" key="5">
    <source>
        <dbReference type="SAM" id="MobiDB-lite"/>
    </source>
</evidence>
<evidence type="ECO:0000313" key="8">
    <source>
        <dbReference type="EMBL" id="KAK7100432.1"/>
    </source>
</evidence>
<feature type="transmembrane region" description="Helical" evidence="6">
    <location>
        <begin position="7"/>
        <end position="25"/>
    </location>
</feature>
<feature type="compositionally biased region" description="Polar residues" evidence="5">
    <location>
        <begin position="310"/>
        <end position="319"/>
    </location>
</feature>
<feature type="transmembrane region" description="Helical" evidence="6">
    <location>
        <begin position="721"/>
        <end position="742"/>
    </location>
</feature>
<dbReference type="PANTHER" id="PTHR43184:SF12">
    <property type="entry name" value="SUGAR PHOSPHATE EXCHANGER 3"/>
    <property type="match status" value="1"/>
</dbReference>
<evidence type="ECO:0000256" key="1">
    <source>
        <dbReference type="ARBA" id="ARBA00004141"/>
    </source>
</evidence>
<keyword evidence="3 6" id="KW-1133">Transmembrane helix</keyword>
<dbReference type="Proteomes" id="UP001374579">
    <property type="component" value="Unassembled WGS sequence"/>
</dbReference>
<feature type="compositionally biased region" description="Polar residues" evidence="5">
    <location>
        <begin position="367"/>
        <end position="390"/>
    </location>
</feature>
<feature type="compositionally biased region" description="Basic and acidic residues" evidence="5">
    <location>
        <begin position="288"/>
        <end position="297"/>
    </location>
</feature>
<dbReference type="PANTHER" id="PTHR43184">
    <property type="entry name" value="MAJOR FACILITATOR SUPERFAMILY TRANSPORTER 16, ISOFORM B"/>
    <property type="match status" value="1"/>
</dbReference>
<feature type="region of interest" description="Disordered" evidence="5">
    <location>
        <begin position="226"/>
        <end position="257"/>
    </location>
</feature>
<evidence type="ECO:0000256" key="2">
    <source>
        <dbReference type="ARBA" id="ARBA00022692"/>
    </source>
</evidence>